<proteinExistence type="predicted"/>
<keyword evidence="2" id="KW-0175">Coiled coil</keyword>
<dbReference type="OrthoDB" id="9806939at2"/>
<comment type="subcellular location">
    <subcellularLocation>
        <location evidence="1">Cell envelope</location>
    </subcellularLocation>
</comment>
<dbReference type="InterPro" id="IPR050465">
    <property type="entry name" value="UPF0194_transport"/>
</dbReference>
<keyword evidence="6" id="KW-1185">Reference proteome</keyword>
<dbReference type="Gene3D" id="2.40.50.100">
    <property type="match status" value="1"/>
</dbReference>
<keyword evidence="4" id="KW-1133">Transmembrane helix</keyword>
<reference evidence="5 6" key="1">
    <citation type="submission" date="2019-02" db="EMBL/GenBank/DDBJ databases">
        <title>Deep-cultivation of Planctomycetes and their phenomic and genomic characterization uncovers novel biology.</title>
        <authorList>
            <person name="Wiegand S."/>
            <person name="Jogler M."/>
            <person name="Boedeker C."/>
            <person name="Pinto D."/>
            <person name="Vollmers J."/>
            <person name="Rivas-Marin E."/>
            <person name="Kohn T."/>
            <person name="Peeters S.H."/>
            <person name="Heuer A."/>
            <person name="Rast P."/>
            <person name="Oberbeckmann S."/>
            <person name="Bunk B."/>
            <person name="Jeske O."/>
            <person name="Meyerdierks A."/>
            <person name="Storesund J.E."/>
            <person name="Kallscheuer N."/>
            <person name="Luecker S."/>
            <person name="Lage O.M."/>
            <person name="Pohl T."/>
            <person name="Merkel B.J."/>
            <person name="Hornburger P."/>
            <person name="Mueller R.-W."/>
            <person name="Bruemmer F."/>
            <person name="Labrenz M."/>
            <person name="Spormann A.M."/>
            <person name="Op Den Camp H."/>
            <person name="Overmann J."/>
            <person name="Amann R."/>
            <person name="Jetten M.S.M."/>
            <person name="Mascher T."/>
            <person name="Medema M.H."/>
            <person name="Devos D.P."/>
            <person name="Kaster A.-K."/>
            <person name="Ovreas L."/>
            <person name="Rohde M."/>
            <person name="Galperin M.Y."/>
            <person name="Jogler C."/>
        </authorList>
    </citation>
    <scope>NUCLEOTIDE SEQUENCE [LARGE SCALE GENOMIC DNA]</scope>
    <source>
        <strain evidence="5 6">Pla52o</strain>
    </source>
</reference>
<dbReference type="PANTHER" id="PTHR32347">
    <property type="entry name" value="EFFLUX SYSTEM COMPONENT YKNX-RELATED"/>
    <property type="match status" value="1"/>
</dbReference>
<evidence type="ECO:0000256" key="3">
    <source>
        <dbReference type="SAM" id="MobiDB-lite"/>
    </source>
</evidence>
<dbReference type="GO" id="GO:0030313">
    <property type="term" value="C:cell envelope"/>
    <property type="evidence" value="ECO:0007669"/>
    <property type="project" value="UniProtKB-SubCell"/>
</dbReference>
<dbReference type="Gene3D" id="2.40.30.170">
    <property type="match status" value="1"/>
</dbReference>
<dbReference type="Proteomes" id="UP000316304">
    <property type="component" value="Unassembled WGS sequence"/>
</dbReference>
<gene>
    <name evidence="5" type="ORF">Pla52o_21430</name>
</gene>
<keyword evidence="4" id="KW-0472">Membrane</keyword>
<comment type="caution">
    <text evidence="5">The sequence shown here is derived from an EMBL/GenBank/DDBJ whole genome shotgun (WGS) entry which is preliminary data.</text>
</comment>
<evidence type="ECO:0000256" key="1">
    <source>
        <dbReference type="ARBA" id="ARBA00004196"/>
    </source>
</evidence>
<name>A0A5C6CKY2_9BACT</name>
<keyword evidence="4" id="KW-0812">Transmembrane</keyword>
<protein>
    <submittedName>
        <fullName evidence="5">Uncharacterized protein</fullName>
    </submittedName>
</protein>
<accession>A0A5C6CKY2</accession>
<feature type="compositionally biased region" description="Low complexity" evidence="3">
    <location>
        <begin position="25"/>
        <end position="54"/>
    </location>
</feature>
<feature type="region of interest" description="Disordered" evidence="3">
    <location>
        <begin position="21"/>
        <end position="60"/>
    </location>
</feature>
<dbReference type="RefSeq" id="WP_146594444.1">
    <property type="nucleotide sequence ID" value="NZ_SJPT01000003.1"/>
</dbReference>
<evidence type="ECO:0000313" key="6">
    <source>
        <dbReference type="Proteomes" id="UP000316304"/>
    </source>
</evidence>
<dbReference type="EMBL" id="SJPT01000003">
    <property type="protein sequence ID" value="TWU24217.1"/>
    <property type="molecule type" value="Genomic_DNA"/>
</dbReference>
<dbReference type="SUPFAM" id="SSF111369">
    <property type="entry name" value="HlyD-like secretion proteins"/>
    <property type="match status" value="1"/>
</dbReference>
<evidence type="ECO:0000256" key="2">
    <source>
        <dbReference type="ARBA" id="ARBA00023054"/>
    </source>
</evidence>
<sequence>MSIVPQAEAYQTDAMLHVSLSDKTATSGAAAPAPSPLASNPSAEAPRSEPSPASTGQKPPAQLGKLFEIIGAIAAADTRRDAARIMTHELSRRYPDATVRCGIGNTQLKRLYDHRLGWIGPESGPRVVAAQQWSEWLDRKCGVEIDGETMVLCMPQNETDRRCVVWVYPLPEQSVFGEWLRTIIQTLSNVFWSRPNHTAPKAIRKLTRRTLTIAGALSLLMLLLVFWPVHYRVSCRATVLPLQQRLVATPFAATLLATHVKPGQTVKAGEPLGILDGRPLRLERESIAAEIQQASKERDTALATGRIANAQQARLRERQLQRSLDLLSDRLSRLEVVSPIDGVIISGDLSQYVGSPLETGQTMFEISPMQRMAIEIEIPAHEIDFVSADSPTRIRFGAIGGKSIQQDLLDLYPSSEIRDDKNVFIGRIEVENEDNKLRPGMQGNATTYGPVRPWIWSWVRGGLERVLWWVGY</sequence>
<feature type="transmembrane region" description="Helical" evidence="4">
    <location>
        <begin position="211"/>
        <end position="229"/>
    </location>
</feature>
<dbReference type="PANTHER" id="PTHR32347:SF23">
    <property type="entry name" value="BLL5650 PROTEIN"/>
    <property type="match status" value="1"/>
</dbReference>
<organism evidence="5 6">
    <name type="scientific">Novipirellula galeiformis</name>
    <dbReference type="NCBI Taxonomy" id="2528004"/>
    <lineage>
        <taxon>Bacteria</taxon>
        <taxon>Pseudomonadati</taxon>
        <taxon>Planctomycetota</taxon>
        <taxon>Planctomycetia</taxon>
        <taxon>Pirellulales</taxon>
        <taxon>Pirellulaceae</taxon>
        <taxon>Novipirellula</taxon>
    </lineage>
</organism>
<dbReference type="AlphaFoldDB" id="A0A5C6CKY2"/>
<evidence type="ECO:0000313" key="5">
    <source>
        <dbReference type="EMBL" id="TWU24217.1"/>
    </source>
</evidence>
<evidence type="ECO:0000256" key="4">
    <source>
        <dbReference type="SAM" id="Phobius"/>
    </source>
</evidence>